<dbReference type="EMBL" id="AP005894">
    <property type="protein sequence ID" value="BAD34127.1"/>
    <property type="molecule type" value="Genomic_DNA"/>
</dbReference>
<dbReference type="AlphaFoldDB" id="Q6EQ42"/>
<organism evidence="1 3">
    <name type="scientific">Oryza sativa subsp. japonica</name>
    <name type="common">Rice</name>
    <dbReference type="NCBI Taxonomy" id="39947"/>
    <lineage>
        <taxon>Eukaryota</taxon>
        <taxon>Viridiplantae</taxon>
        <taxon>Streptophyta</taxon>
        <taxon>Embryophyta</taxon>
        <taxon>Tracheophyta</taxon>
        <taxon>Spermatophyta</taxon>
        <taxon>Magnoliopsida</taxon>
        <taxon>Liliopsida</taxon>
        <taxon>Poales</taxon>
        <taxon>Poaceae</taxon>
        <taxon>BOP clade</taxon>
        <taxon>Oryzoideae</taxon>
        <taxon>Oryzeae</taxon>
        <taxon>Oryzinae</taxon>
        <taxon>Oryza</taxon>
        <taxon>Oryza sativa</taxon>
    </lineage>
</organism>
<reference evidence="3" key="3">
    <citation type="journal article" date="2005" name="Nature">
        <title>The map-based sequence of the rice genome.</title>
        <authorList>
            <consortium name="International rice genome sequencing project (IRGSP)"/>
            <person name="Matsumoto T."/>
            <person name="Wu J."/>
            <person name="Kanamori H."/>
            <person name="Katayose Y."/>
            <person name="Fujisawa M."/>
            <person name="Namiki N."/>
            <person name="Mizuno H."/>
            <person name="Yamamoto K."/>
            <person name="Antonio B.A."/>
            <person name="Baba T."/>
            <person name="Sakata K."/>
            <person name="Nagamura Y."/>
            <person name="Aoki H."/>
            <person name="Arikawa K."/>
            <person name="Arita K."/>
            <person name="Bito T."/>
            <person name="Chiden Y."/>
            <person name="Fujitsuka N."/>
            <person name="Fukunaka R."/>
            <person name="Hamada M."/>
            <person name="Harada C."/>
            <person name="Hayashi A."/>
            <person name="Hijishita S."/>
            <person name="Honda M."/>
            <person name="Hosokawa S."/>
            <person name="Ichikawa Y."/>
            <person name="Idonuma A."/>
            <person name="Iijima M."/>
            <person name="Ikeda M."/>
            <person name="Ikeno M."/>
            <person name="Ito K."/>
            <person name="Ito S."/>
            <person name="Ito T."/>
            <person name="Ito Y."/>
            <person name="Ito Y."/>
            <person name="Iwabuchi A."/>
            <person name="Kamiya K."/>
            <person name="Karasawa W."/>
            <person name="Kurita K."/>
            <person name="Katagiri S."/>
            <person name="Kikuta A."/>
            <person name="Kobayashi H."/>
            <person name="Kobayashi N."/>
            <person name="Machita K."/>
            <person name="Maehara T."/>
            <person name="Masukawa M."/>
            <person name="Mizubayashi T."/>
            <person name="Mukai Y."/>
            <person name="Nagasaki H."/>
            <person name="Nagata Y."/>
            <person name="Naito S."/>
            <person name="Nakashima M."/>
            <person name="Nakama Y."/>
            <person name="Nakamichi Y."/>
            <person name="Nakamura M."/>
            <person name="Meguro A."/>
            <person name="Negishi M."/>
            <person name="Ohta I."/>
            <person name="Ohta T."/>
            <person name="Okamoto M."/>
            <person name="Ono N."/>
            <person name="Saji S."/>
            <person name="Sakaguchi M."/>
            <person name="Sakai K."/>
            <person name="Shibata M."/>
            <person name="Shimokawa T."/>
            <person name="Song J."/>
            <person name="Takazaki Y."/>
            <person name="Terasawa K."/>
            <person name="Tsugane M."/>
            <person name="Tsuji K."/>
            <person name="Ueda S."/>
            <person name="Waki K."/>
            <person name="Yamagata H."/>
            <person name="Yamamoto M."/>
            <person name="Yamamoto S."/>
            <person name="Yamane H."/>
            <person name="Yoshiki S."/>
            <person name="Yoshihara R."/>
            <person name="Yukawa K."/>
            <person name="Zhong H."/>
            <person name="Yano M."/>
            <person name="Yuan Q."/>
            <person name="Ouyang S."/>
            <person name="Liu J."/>
            <person name="Jones K.M."/>
            <person name="Gansberger K."/>
            <person name="Moffat K."/>
            <person name="Hill J."/>
            <person name="Bera J."/>
            <person name="Fadrosh D."/>
            <person name="Jin S."/>
            <person name="Johri S."/>
            <person name="Kim M."/>
            <person name="Overton L."/>
            <person name="Reardon M."/>
            <person name="Tsitrin T."/>
            <person name="Vuong H."/>
            <person name="Weaver B."/>
            <person name="Ciecko A."/>
            <person name="Tallon L."/>
            <person name="Jackson J."/>
            <person name="Pai G."/>
            <person name="Aken S.V."/>
            <person name="Utterback T."/>
            <person name="Reidmuller S."/>
            <person name="Feldblyum T."/>
            <person name="Hsiao J."/>
            <person name="Zismann V."/>
            <person name="Iobst S."/>
            <person name="de Vazeille A.R."/>
            <person name="Buell C.R."/>
            <person name="Ying K."/>
            <person name="Li Y."/>
            <person name="Lu T."/>
            <person name="Huang Y."/>
            <person name="Zhao Q."/>
            <person name="Feng Q."/>
            <person name="Zhang L."/>
            <person name="Zhu J."/>
            <person name="Weng Q."/>
            <person name="Mu J."/>
            <person name="Lu Y."/>
            <person name="Fan D."/>
            <person name="Liu Y."/>
            <person name="Guan J."/>
            <person name="Zhang Y."/>
            <person name="Yu S."/>
            <person name="Liu X."/>
            <person name="Zhang Y."/>
            <person name="Hong G."/>
            <person name="Han B."/>
            <person name="Choisne N."/>
            <person name="Demange N."/>
            <person name="Orjeda G."/>
            <person name="Samain S."/>
            <person name="Cattolico L."/>
            <person name="Pelletier E."/>
            <person name="Couloux A."/>
            <person name="Segurens B."/>
            <person name="Wincker P."/>
            <person name="D'Hont A."/>
            <person name="Scarpelli C."/>
            <person name="Weissenbach J."/>
            <person name="Salanoubat M."/>
            <person name="Quetier F."/>
            <person name="Yu Y."/>
            <person name="Kim H.R."/>
            <person name="Rambo T."/>
            <person name="Currie J."/>
            <person name="Collura K."/>
            <person name="Luo M."/>
            <person name="Yang T."/>
            <person name="Ammiraju J.S.S."/>
            <person name="Engler F."/>
            <person name="Soderlund C."/>
            <person name="Wing R.A."/>
            <person name="Palmer L.E."/>
            <person name="de la Bastide M."/>
            <person name="Spiegel L."/>
            <person name="Nascimento L."/>
            <person name="Zutavern T."/>
            <person name="O'Shaughnessy A."/>
            <person name="Dike S."/>
            <person name="Dedhia N."/>
            <person name="Preston R."/>
            <person name="Balija V."/>
            <person name="McCombie W.R."/>
            <person name="Chow T."/>
            <person name="Chen H."/>
            <person name="Chung M."/>
            <person name="Chen C."/>
            <person name="Shaw J."/>
            <person name="Wu H."/>
            <person name="Hsiao K."/>
            <person name="Chao Y."/>
            <person name="Chu M."/>
            <person name="Cheng C."/>
            <person name="Hour A."/>
            <person name="Lee P."/>
            <person name="Lin S."/>
            <person name="Lin Y."/>
            <person name="Liou J."/>
            <person name="Liu S."/>
            <person name="Hsing Y."/>
            <person name="Raghuvanshi S."/>
            <person name="Mohanty A."/>
            <person name="Bharti A.K."/>
            <person name="Gaur A."/>
            <person name="Gupta V."/>
            <person name="Kumar D."/>
            <person name="Ravi V."/>
            <person name="Vij S."/>
            <person name="Kapur A."/>
            <person name="Khurana P."/>
            <person name="Khurana P."/>
            <person name="Khurana J.P."/>
            <person name="Tyagi A.K."/>
            <person name="Gaikwad K."/>
            <person name="Singh A."/>
            <person name="Dalal V."/>
            <person name="Srivastava S."/>
            <person name="Dixit A."/>
            <person name="Pal A.K."/>
            <person name="Ghazi I.A."/>
            <person name="Yadav M."/>
            <person name="Pandit A."/>
            <person name="Bhargava A."/>
            <person name="Sureshbabu K."/>
            <person name="Batra K."/>
            <person name="Sharma T.R."/>
            <person name="Mohapatra T."/>
            <person name="Singh N.K."/>
            <person name="Messing J."/>
            <person name="Nelson A.B."/>
            <person name="Fuks G."/>
            <person name="Kavchok S."/>
            <person name="Keizer G."/>
            <person name="Linton E."/>
            <person name="Llaca V."/>
            <person name="Song R."/>
            <person name="Tanyolac B."/>
            <person name="Young S."/>
            <person name="Ho-Il K."/>
            <person name="Hahn J.H."/>
            <person name="Sangsakoo G."/>
            <person name="Vanavichit A."/>
            <person name="de Mattos Luiz.A.T."/>
            <person name="Zimmer P.D."/>
            <person name="Malone G."/>
            <person name="Dellagostin O."/>
            <person name="de Oliveira A.C."/>
            <person name="Bevan M."/>
            <person name="Bancroft I."/>
            <person name="Minx P."/>
            <person name="Cordum H."/>
            <person name="Wilson R."/>
            <person name="Cheng Z."/>
            <person name="Jin W."/>
            <person name="Jiang J."/>
            <person name="Leong S.A."/>
            <person name="Iwama H."/>
            <person name="Gojobori T."/>
            <person name="Itoh T."/>
            <person name="Niimura Y."/>
            <person name="Fujii Y."/>
            <person name="Habara T."/>
            <person name="Sakai H."/>
            <person name="Sato Y."/>
            <person name="Wilson G."/>
            <person name="Kumar K."/>
            <person name="McCouch S."/>
            <person name="Juretic N."/>
            <person name="Hoen D."/>
            <person name="Wright S."/>
            <person name="Bruskiewich R."/>
            <person name="Bureau T."/>
            <person name="Miyao A."/>
            <person name="Hirochika H."/>
            <person name="Nishikawa T."/>
            <person name="Kadowaki K."/>
            <person name="Sugiura M."/>
            <person name="Burr B."/>
            <person name="Sasaki T."/>
        </authorList>
    </citation>
    <scope>NUCLEOTIDE SEQUENCE [LARGE SCALE GENOMIC DNA]</scope>
    <source>
        <strain evidence="3">cv. Nipponbare</strain>
    </source>
</reference>
<reference evidence="1" key="1">
    <citation type="submission" date="2002-09" db="EMBL/GenBank/DDBJ databases">
        <title>Oryza sativa nipponbare(GA3) genomic DNA, chromosome 9, PAC clone:P0433B06.</title>
        <authorList>
            <person name="Sasaki T."/>
            <person name="Matsumoto T."/>
            <person name="Hattori M."/>
            <person name="Sakaki Y."/>
            <person name="Katayose Y."/>
        </authorList>
    </citation>
    <scope>NUCLEOTIDE SEQUENCE</scope>
</reference>
<reference evidence="3" key="4">
    <citation type="journal article" date="2008" name="Nucleic Acids Res.">
        <title>The rice annotation project database (RAP-DB): 2008 update.</title>
        <authorList>
            <consortium name="The rice annotation project (RAP)"/>
        </authorList>
    </citation>
    <scope>GENOME REANNOTATION</scope>
    <source>
        <strain evidence="3">cv. Nipponbare</strain>
    </source>
</reference>
<evidence type="ECO:0000313" key="3">
    <source>
        <dbReference type="Proteomes" id="UP000000763"/>
    </source>
</evidence>
<evidence type="ECO:0000313" key="1">
    <source>
        <dbReference type="EMBL" id="BAD29228.1"/>
    </source>
</evidence>
<evidence type="ECO:0000313" key="2">
    <source>
        <dbReference type="EMBL" id="BAD34127.1"/>
    </source>
</evidence>
<reference evidence="2" key="2">
    <citation type="submission" date="2002-11" db="EMBL/GenBank/DDBJ databases">
        <title>Oryza sativa nipponbare(GA3) genomic DNA, chromosome 9, BAC clone:OSJNBa0095O23.</title>
        <authorList>
            <person name="Sasaki T."/>
            <person name="Matsumoto T."/>
            <person name="Katayose Y."/>
        </authorList>
    </citation>
    <scope>NUCLEOTIDE SEQUENCE</scope>
</reference>
<sequence length="146" mass="15704">MVSLRIIHLCSPTSSISSEQCRGLVVVLITGCRCFSSPTAVARRGPPAAVAPRCRPPMAGLRPPSPLVAGLRPSPLVAGLRSSPLVAAAAAPRRGRLRLGCRAPSLGVCFPIRIWIGRFKKKRKKKASLALLLLCSDRTWWLYILG</sequence>
<proteinExistence type="predicted"/>
<name>Q6EQ42_ORYSJ</name>
<dbReference type="EMBL" id="AP005758">
    <property type="protein sequence ID" value="BAD29228.1"/>
    <property type="molecule type" value="Genomic_DNA"/>
</dbReference>
<gene>
    <name evidence="2" type="ORF">OSJNBa0095O23.10</name>
    <name evidence="1" type="ORF">P0433B06.29</name>
</gene>
<dbReference type="Proteomes" id="UP000000763">
    <property type="component" value="Chromosome 9"/>
</dbReference>
<protein>
    <submittedName>
        <fullName evidence="1">Uncharacterized protein</fullName>
    </submittedName>
</protein>
<accession>Q6EQ42</accession>